<dbReference type="Proteomes" id="UP000001610">
    <property type="component" value="Unassembled WGS sequence"/>
</dbReference>
<accession>G3J5A2</accession>
<dbReference type="InterPro" id="IPR051091">
    <property type="entry name" value="O-Glucosyltr/Glycosyltrsf_90"/>
</dbReference>
<proteinExistence type="predicted"/>
<dbReference type="RefSeq" id="XP_006666689.1">
    <property type="nucleotide sequence ID" value="XM_006666626.1"/>
</dbReference>
<gene>
    <name evidence="3" type="ORF">CCM_01470</name>
</gene>
<name>G3J5A2_CORMM</name>
<feature type="compositionally biased region" description="Polar residues" evidence="1">
    <location>
        <begin position="36"/>
        <end position="52"/>
    </location>
</feature>
<dbReference type="OrthoDB" id="541052at2759"/>
<feature type="domain" description="Glycosyl transferase CAP10" evidence="2">
    <location>
        <begin position="328"/>
        <end position="623"/>
    </location>
</feature>
<dbReference type="KEGG" id="cmt:CCM_01470"/>
<dbReference type="GeneID" id="18163501"/>
<keyword evidence="4" id="KW-1185">Reference proteome</keyword>
<organism evidence="3 4">
    <name type="scientific">Cordyceps militaris (strain CM01)</name>
    <name type="common">Caterpillar fungus</name>
    <dbReference type="NCBI Taxonomy" id="983644"/>
    <lineage>
        <taxon>Eukaryota</taxon>
        <taxon>Fungi</taxon>
        <taxon>Dikarya</taxon>
        <taxon>Ascomycota</taxon>
        <taxon>Pezizomycotina</taxon>
        <taxon>Sordariomycetes</taxon>
        <taxon>Hypocreomycetidae</taxon>
        <taxon>Hypocreales</taxon>
        <taxon>Cordycipitaceae</taxon>
        <taxon>Cordyceps</taxon>
    </lineage>
</organism>
<dbReference type="OMA" id="HQPTWTH"/>
<dbReference type="InParanoid" id="G3J5A2"/>
<dbReference type="VEuPathDB" id="FungiDB:CCM_01470"/>
<dbReference type="Pfam" id="PF05686">
    <property type="entry name" value="Glyco_transf_90"/>
    <property type="match status" value="1"/>
</dbReference>
<evidence type="ECO:0000259" key="2">
    <source>
        <dbReference type="SMART" id="SM00672"/>
    </source>
</evidence>
<feature type="region of interest" description="Disordered" evidence="1">
    <location>
        <begin position="36"/>
        <end position="90"/>
    </location>
</feature>
<dbReference type="SMART" id="SM00672">
    <property type="entry name" value="CAP10"/>
    <property type="match status" value="1"/>
</dbReference>
<feature type="compositionally biased region" description="Polar residues" evidence="1">
    <location>
        <begin position="80"/>
        <end position="90"/>
    </location>
</feature>
<feature type="compositionally biased region" description="Low complexity" evidence="1">
    <location>
        <begin position="65"/>
        <end position="79"/>
    </location>
</feature>
<evidence type="ECO:0000256" key="1">
    <source>
        <dbReference type="SAM" id="MobiDB-lite"/>
    </source>
</evidence>
<dbReference type="eggNOG" id="ENOG502QUUP">
    <property type="taxonomic scope" value="Eukaryota"/>
</dbReference>
<dbReference type="EMBL" id="JH126399">
    <property type="protein sequence ID" value="EGX96812.1"/>
    <property type="molecule type" value="Genomic_DNA"/>
</dbReference>
<dbReference type="InterPro" id="IPR006598">
    <property type="entry name" value="CAP10"/>
</dbReference>
<reference evidence="3 4" key="1">
    <citation type="journal article" date="2011" name="Genome Biol.">
        <title>Genome sequence of the insect pathogenic fungus Cordyceps militaris, a valued traditional Chinese medicine.</title>
        <authorList>
            <person name="Zheng P."/>
            <person name="Xia Y."/>
            <person name="Xiao G."/>
            <person name="Xiong C."/>
            <person name="Hu X."/>
            <person name="Zhang S."/>
            <person name="Zheng H."/>
            <person name="Huang Y."/>
            <person name="Zhou Y."/>
            <person name="Wang S."/>
            <person name="Zhao G.P."/>
            <person name="Liu X."/>
            <person name="St Leger R.J."/>
            <person name="Wang C."/>
        </authorList>
    </citation>
    <scope>NUCLEOTIDE SEQUENCE [LARGE SCALE GENOMIC DNA]</scope>
    <source>
        <strain evidence="3 4">CM01</strain>
    </source>
</reference>
<dbReference type="AlphaFoldDB" id="G3J5A2"/>
<dbReference type="HOGENOM" id="CLU_005027_4_1_1"/>
<dbReference type="PANTHER" id="PTHR12203">
    <property type="entry name" value="KDEL LYS-ASP-GLU-LEU CONTAINING - RELATED"/>
    <property type="match status" value="1"/>
</dbReference>
<dbReference type="PANTHER" id="PTHR12203:SF104">
    <property type="entry name" value="PROTEIN CAP1, PUTATIVE (AFU_ORTHOLOGUE AFUA_1G05595)-RELATED"/>
    <property type="match status" value="1"/>
</dbReference>
<sequence>MLDRLSRRRPAALVMAVTIFFLFAWSLSHMKATPISQNQGDTRSDPYQTQKQPPSPEPQIHTQGTTPAEAVSEAAPATAKSGSTPKVYSDTSTHPIKYLTQNAQRQFDQAVSKQSTTLEAAVREYRRRYGISPPPHFDKWFEFAKINNVHMIDEFDNVHDLLTPFWGLKPATIRGRAKEALGFDNSLLGIAIRENSVAFTAGGPEWQKNATVGMLEKVLPYLPDMDIAFNLHDEPRVVLPHDDLTRLVDKARRVTMPAAANRKSPVNDFTATSPELSEKERFDETKLTRFNNIHRQATWTNSRMSCAPDSPARMLEDDVGPDDVRKYTLSEAGFVDNVTAMSDICLTPSLSQTYGFFDRPNMYKVTHDLFPIFSQSKISSYADLVYPSPWYWYGKVEYNETLDMPWADKKDKLFWRGSTTGGFSRNGGWRRQHRQQFVEKINGAGDAPIFTDSTVEGSDGHRWAAAQVPRGDHRKLTDVHFSHVGQCDPGDCQAQKQFFKVKDVVDMQYAWRYKFLLDMDGNAFSGRFYSFLQSRSQVFKLALFREWHSDWLRPWLHYVPLSIQGGDWLAAVHYYGATDEGGAAAAGMADASRTWAGKTLRRVDMEAWFFRLLLEYARVIDDNRDVIGFDMASADKKLPPEAQKTRPKRSSS</sequence>
<evidence type="ECO:0000313" key="3">
    <source>
        <dbReference type="EMBL" id="EGX96812.1"/>
    </source>
</evidence>
<evidence type="ECO:0000313" key="4">
    <source>
        <dbReference type="Proteomes" id="UP000001610"/>
    </source>
</evidence>
<protein>
    <submittedName>
        <fullName evidence="3">Capsule-associated protein CAP1, putative</fullName>
    </submittedName>
</protein>